<dbReference type="InterPro" id="IPR002668">
    <property type="entry name" value="CNT_N_dom"/>
</dbReference>
<dbReference type="Pfam" id="PF07662">
    <property type="entry name" value="Nucleos_tra2_C"/>
    <property type="match status" value="1"/>
</dbReference>
<evidence type="ECO:0000256" key="2">
    <source>
        <dbReference type="ARBA" id="ARBA00009033"/>
    </source>
</evidence>
<dbReference type="GO" id="GO:0005337">
    <property type="term" value="F:nucleoside transmembrane transporter activity"/>
    <property type="evidence" value="ECO:0007669"/>
    <property type="project" value="InterPro"/>
</dbReference>
<evidence type="ECO:0000256" key="7">
    <source>
        <dbReference type="SAM" id="Phobius"/>
    </source>
</evidence>
<comment type="similarity">
    <text evidence="2">Belongs to the concentrative nucleoside transporter (CNT) (TC 2.A.41) family.</text>
</comment>
<evidence type="ECO:0000259" key="8">
    <source>
        <dbReference type="Pfam" id="PF01773"/>
    </source>
</evidence>
<evidence type="ECO:0008006" key="12">
    <source>
        <dbReference type="Google" id="ProtNLM"/>
    </source>
</evidence>
<dbReference type="InterPro" id="IPR011642">
    <property type="entry name" value="Gate_dom"/>
</dbReference>
<feature type="transmembrane region" description="Helical" evidence="7">
    <location>
        <begin position="102"/>
        <end position="122"/>
    </location>
</feature>
<feature type="transmembrane region" description="Helical" evidence="7">
    <location>
        <begin position="199"/>
        <end position="222"/>
    </location>
</feature>
<gene>
    <name evidence="11" type="ORF">METZ01_LOCUS73100</name>
</gene>
<accession>A0A381TW22</accession>
<evidence type="ECO:0000256" key="5">
    <source>
        <dbReference type="ARBA" id="ARBA00022989"/>
    </source>
</evidence>
<feature type="transmembrane region" description="Helical" evidence="7">
    <location>
        <begin position="389"/>
        <end position="411"/>
    </location>
</feature>
<keyword evidence="5 7" id="KW-1133">Transmembrane helix</keyword>
<feature type="transmembrane region" description="Helical" evidence="7">
    <location>
        <begin position="170"/>
        <end position="193"/>
    </location>
</feature>
<dbReference type="AlphaFoldDB" id="A0A381TW22"/>
<organism evidence="11">
    <name type="scientific">marine metagenome</name>
    <dbReference type="NCBI Taxonomy" id="408172"/>
    <lineage>
        <taxon>unclassified sequences</taxon>
        <taxon>metagenomes</taxon>
        <taxon>ecological metagenomes</taxon>
    </lineage>
</organism>
<feature type="domain" description="Concentrative nucleoside transporter C-terminal" evidence="9">
    <location>
        <begin position="202"/>
        <end position="409"/>
    </location>
</feature>
<feature type="transmembrane region" description="Helical" evidence="7">
    <location>
        <begin position="354"/>
        <end position="377"/>
    </location>
</feature>
<dbReference type="Pfam" id="PF07670">
    <property type="entry name" value="Gate"/>
    <property type="match status" value="1"/>
</dbReference>
<feature type="domain" description="Nucleoside transporter/FeoB GTPase Gate" evidence="10">
    <location>
        <begin position="95"/>
        <end position="194"/>
    </location>
</feature>
<sequence length="412" mass="44035">MERLTGLIGIFLLLGIAYSLSNNRQKISMNIVGWGLGLQIMFAIIILKTPIGKPFFTILDNIIKKLISFSDAGSDFLFKSFVPDVGYHVAMVNFAFRALPVIIFFSSLIAVTYHFGIIQFIIKQIARGMQKTMKTSGAETLSISANIFVGQTEAPMIVRPFIVNMTHSELMAIMTGGFATVAGSVLALYVSWLGHIEGIAGHLLAASVMSAPAALMIAKIIYPETETPQTADDLEINIEKQDTNAMDALGRGATDGLRLAANVGAMLVAFVSIIAMINYILGFADTSMQALLGIIFKPLAWSMGVPWEEAGILGSLMGEKIVLTELIAYGDLGNILKEQALTGKEVLSERTAIISSYALCGFANFGSIGIQLGGLGAMAPERRKDLAKLAMKAMIGGALASWLTATIAGILI</sequence>
<feature type="transmembrane region" description="Helical" evidence="7">
    <location>
        <begin position="29"/>
        <end position="47"/>
    </location>
</feature>
<dbReference type="GO" id="GO:0015293">
    <property type="term" value="F:symporter activity"/>
    <property type="evidence" value="ECO:0007669"/>
    <property type="project" value="TreeGrafter"/>
</dbReference>
<dbReference type="PANTHER" id="PTHR10590:SF4">
    <property type="entry name" value="SOLUTE CARRIER FAMILY 28 MEMBER 3"/>
    <property type="match status" value="1"/>
</dbReference>
<evidence type="ECO:0000256" key="1">
    <source>
        <dbReference type="ARBA" id="ARBA00004651"/>
    </source>
</evidence>
<evidence type="ECO:0000313" key="11">
    <source>
        <dbReference type="EMBL" id="SVA20246.1"/>
    </source>
</evidence>
<name>A0A381TW22_9ZZZZ</name>
<evidence type="ECO:0000256" key="3">
    <source>
        <dbReference type="ARBA" id="ARBA00022475"/>
    </source>
</evidence>
<keyword evidence="6 7" id="KW-0472">Membrane</keyword>
<feature type="transmembrane region" description="Helical" evidence="7">
    <location>
        <begin position="259"/>
        <end position="281"/>
    </location>
</feature>
<feature type="domain" description="Concentrative nucleoside transporter N-terminal" evidence="8">
    <location>
        <begin position="8"/>
        <end position="80"/>
    </location>
</feature>
<dbReference type="Pfam" id="PF01773">
    <property type="entry name" value="Nucleos_tra2_N"/>
    <property type="match status" value="1"/>
</dbReference>
<evidence type="ECO:0000256" key="4">
    <source>
        <dbReference type="ARBA" id="ARBA00022692"/>
    </source>
</evidence>
<comment type="subcellular location">
    <subcellularLocation>
        <location evidence="1">Cell membrane</location>
        <topology evidence="1">Multi-pass membrane protein</topology>
    </subcellularLocation>
</comment>
<reference evidence="11" key="1">
    <citation type="submission" date="2018-05" db="EMBL/GenBank/DDBJ databases">
        <authorList>
            <person name="Lanie J.A."/>
            <person name="Ng W.-L."/>
            <person name="Kazmierczak K.M."/>
            <person name="Andrzejewski T.M."/>
            <person name="Davidsen T.M."/>
            <person name="Wayne K.J."/>
            <person name="Tettelin H."/>
            <person name="Glass J.I."/>
            <person name="Rusch D."/>
            <person name="Podicherti R."/>
            <person name="Tsui H.-C.T."/>
            <person name="Winkler M.E."/>
        </authorList>
    </citation>
    <scope>NUCLEOTIDE SEQUENCE</scope>
</reference>
<keyword evidence="3" id="KW-1003">Cell membrane</keyword>
<proteinExistence type="inferred from homology"/>
<dbReference type="PANTHER" id="PTHR10590">
    <property type="entry name" value="SODIUM/NUCLEOSIDE COTRANSPORTER"/>
    <property type="match status" value="1"/>
</dbReference>
<protein>
    <recommendedName>
        <fullName evidence="12">NupC/NupG family nucleoside CNT transporter</fullName>
    </recommendedName>
</protein>
<evidence type="ECO:0000256" key="6">
    <source>
        <dbReference type="ARBA" id="ARBA00023136"/>
    </source>
</evidence>
<dbReference type="InterPro" id="IPR008276">
    <property type="entry name" value="C_nuclsd_transpt"/>
</dbReference>
<dbReference type="InterPro" id="IPR011657">
    <property type="entry name" value="CNT_C_dom"/>
</dbReference>
<keyword evidence="4 7" id="KW-0812">Transmembrane</keyword>
<dbReference type="GO" id="GO:0005886">
    <property type="term" value="C:plasma membrane"/>
    <property type="evidence" value="ECO:0007669"/>
    <property type="project" value="UniProtKB-SubCell"/>
</dbReference>
<dbReference type="EMBL" id="UINC01005273">
    <property type="protein sequence ID" value="SVA20246.1"/>
    <property type="molecule type" value="Genomic_DNA"/>
</dbReference>
<evidence type="ECO:0000259" key="9">
    <source>
        <dbReference type="Pfam" id="PF07662"/>
    </source>
</evidence>
<evidence type="ECO:0000259" key="10">
    <source>
        <dbReference type="Pfam" id="PF07670"/>
    </source>
</evidence>